<dbReference type="RefSeq" id="XP_017771736.1">
    <property type="nucleotide sequence ID" value="XM_017916247.1"/>
</dbReference>
<evidence type="ECO:0000256" key="6">
    <source>
        <dbReference type="ARBA" id="ARBA00023136"/>
    </source>
</evidence>
<proteinExistence type="predicted"/>
<keyword evidence="3" id="KW-0812">Transmembrane</keyword>
<keyword evidence="6" id="KW-0472">Membrane</keyword>
<dbReference type="InterPro" id="IPR019130">
    <property type="entry name" value="Macoilin"/>
</dbReference>
<evidence type="ECO:0000313" key="9">
    <source>
        <dbReference type="Proteomes" id="UP000695000"/>
    </source>
</evidence>
<accession>A0ABM1MAY6</accession>
<feature type="compositionally biased region" description="Polar residues" evidence="8">
    <location>
        <begin position="229"/>
        <end position="243"/>
    </location>
</feature>
<gene>
    <name evidence="10" type="primary">LOC108559103</name>
</gene>
<evidence type="ECO:0000256" key="3">
    <source>
        <dbReference type="ARBA" id="ARBA00022692"/>
    </source>
</evidence>
<evidence type="ECO:0000313" key="10">
    <source>
        <dbReference type="RefSeq" id="XP_017771736.1"/>
    </source>
</evidence>
<evidence type="ECO:0000256" key="7">
    <source>
        <dbReference type="ARBA" id="ARBA00023242"/>
    </source>
</evidence>
<feature type="region of interest" description="Disordered" evidence="8">
    <location>
        <begin position="22"/>
        <end position="42"/>
    </location>
</feature>
<organism evidence="9 10">
    <name type="scientific">Nicrophorus vespilloides</name>
    <name type="common">Boreal carrion beetle</name>
    <dbReference type="NCBI Taxonomy" id="110193"/>
    <lineage>
        <taxon>Eukaryota</taxon>
        <taxon>Metazoa</taxon>
        <taxon>Ecdysozoa</taxon>
        <taxon>Arthropoda</taxon>
        <taxon>Hexapoda</taxon>
        <taxon>Insecta</taxon>
        <taxon>Pterygota</taxon>
        <taxon>Neoptera</taxon>
        <taxon>Endopterygota</taxon>
        <taxon>Coleoptera</taxon>
        <taxon>Polyphaga</taxon>
        <taxon>Staphyliniformia</taxon>
        <taxon>Silphidae</taxon>
        <taxon>Nicrophorinae</taxon>
        <taxon>Nicrophorus</taxon>
    </lineage>
</organism>
<sequence>MAAVDNESIVPQWKKDLIMRRRSTGSKNHPASSIGGGEQLSSVLRSPASGASAIAASVSVGCAGHQPTATSSVSGSVSAVCASDSSCGQTCVKDCGSSTCFLRKMVQERTWVDHKQISVDMVPETIINEKSGVDSDSSEELQYGPGIVSKLKNRYLSLTLREASQKSRPTILHMRKAASLENMLDDDHPIEEENNRKFESRMNGNAKNVPNRYRNPVRGSEMKRARSVETISSTRTNEPNNITTTAERPKSLLLHEDVFIIDKEATDKPYRKSPDSSNQLFEPAENKYTSRVNRPKRIAPVMNEKEKPPADVVKQAKKIFETRPECRTKPPQHTGDVAAKVANFKSIIIQTKASTKPTLKQKPQVDKRKPPPPARLPITKPSTPPPKKPLPSPIPDVSMTNAEQTDNPENTSSLTQTPDLILHSSPIHAKPSTPPPQQADLEEETHKTISPESQRNISNASNSITFNFIKPTPATQPLKLEIEPVHHPQTEKRFKLSPREIEKNFINASKSNQQKPPVPAQQVIIREDTVAPTAVVSAAPAKCEPKLKRAARPKQDDQQNCIVFKFTDRKDVPDYVGNDGTIRTGKIEKPKTGEGGITILPGASIDEAFVDYEEELRSLEGPPSPCDVSFINDNILIDGRSSLSQKTKKPKMRIQFVEAVPQIFVYPSEAAMLLLEQQDVQSPTAIGTMGHTVPSLTGSSSLATYTPKSGCSSEEFELGVTKCNNVPVQEQTTGVEEIQSDDPAVLESEEPVLFSSGTIPDILF</sequence>
<dbReference type="PANTHER" id="PTHR13289:SF3">
    <property type="entry name" value="BIFOCAL, ISOFORM F"/>
    <property type="match status" value="1"/>
</dbReference>
<keyword evidence="9" id="KW-1185">Reference proteome</keyword>
<feature type="region of interest" description="Disordered" evidence="8">
    <location>
        <begin position="201"/>
        <end position="243"/>
    </location>
</feature>
<keyword evidence="4" id="KW-0256">Endoplasmic reticulum</keyword>
<reference evidence="10" key="1">
    <citation type="submission" date="2025-08" db="UniProtKB">
        <authorList>
            <consortium name="RefSeq"/>
        </authorList>
    </citation>
    <scope>IDENTIFICATION</scope>
    <source>
        <tissue evidence="10">Whole Larva</tissue>
    </source>
</reference>
<feature type="compositionally biased region" description="Polar residues" evidence="8">
    <location>
        <begin position="450"/>
        <end position="460"/>
    </location>
</feature>
<evidence type="ECO:0000256" key="2">
    <source>
        <dbReference type="ARBA" id="ARBA00004269"/>
    </source>
</evidence>
<keyword evidence="5" id="KW-1133">Transmembrane helix</keyword>
<dbReference type="Proteomes" id="UP000695000">
    <property type="component" value="Unplaced"/>
</dbReference>
<evidence type="ECO:0000256" key="8">
    <source>
        <dbReference type="SAM" id="MobiDB-lite"/>
    </source>
</evidence>
<dbReference type="GeneID" id="108559103"/>
<feature type="compositionally biased region" description="Pro residues" evidence="8">
    <location>
        <begin position="382"/>
        <end position="394"/>
    </location>
</feature>
<name>A0ABM1MAY6_NICVS</name>
<keyword evidence="7" id="KW-0539">Nucleus</keyword>
<feature type="compositionally biased region" description="Polar residues" evidence="8">
    <location>
        <begin position="398"/>
        <end position="418"/>
    </location>
</feature>
<evidence type="ECO:0000256" key="4">
    <source>
        <dbReference type="ARBA" id="ARBA00022824"/>
    </source>
</evidence>
<comment type="subcellular location">
    <subcellularLocation>
        <location evidence="1">Nucleus membrane</location>
        <topology evidence="1">Multi-pass membrane protein</topology>
    </subcellularLocation>
    <subcellularLocation>
        <location evidence="2">Rough endoplasmic reticulum membrane</location>
        <topology evidence="2">Multi-pass membrane protein</topology>
    </subcellularLocation>
</comment>
<feature type="region of interest" description="Disordered" evidence="8">
    <location>
        <begin position="352"/>
        <end position="460"/>
    </location>
</feature>
<dbReference type="PANTHER" id="PTHR13289">
    <property type="entry name" value="PROTEIN PHOSPHATASE 1-BINDING PROTEIN BIFOCAL"/>
    <property type="match status" value="1"/>
</dbReference>
<evidence type="ECO:0000256" key="5">
    <source>
        <dbReference type="ARBA" id="ARBA00022989"/>
    </source>
</evidence>
<protein>
    <submittedName>
        <fullName evidence="10">Titin-like</fullName>
    </submittedName>
</protein>
<evidence type="ECO:0000256" key="1">
    <source>
        <dbReference type="ARBA" id="ARBA00004232"/>
    </source>
</evidence>